<evidence type="ECO:0000313" key="1">
    <source>
        <dbReference type="EMBL" id="NWC37646.1"/>
    </source>
</evidence>
<feature type="non-terminal residue" evidence="1">
    <location>
        <position position="1"/>
    </location>
</feature>
<dbReference type="InterPro" id="IPR029068">
    <property type="entry name" value="Glyas_Bleomycin-R_OHBP_Dase"/>
</dbReference>
<sequence>EPKDQFYGDRSGTLKDPFGQVWFLATHQEDLTEAQIRERAQAMFVQG</sequence>
<dbReference type="AlphaFoldDB" id="A0A7Y7YJF9"/>
<reference evidence="1 2" key="1">
    <citation type="submission" date="2020-04" db="EMBL/GenBank/DDBJ databases">
        <title>Molecular characterization of pseudomonads from Agaricus bisporus reveal novel blotch 2 pathogens in Western Europe.</title>
        <authorList>
            <person name="Taparia T."/>
            <person name="Krijger M."/>
            <person name="Haynes E."/>
            <person name="Elpinstone J.G."/>
            <person name="Noble R."/>
            <person name="Van Der Wolf J."/>
        </authorList>
    </citation>
    <scope>NUCLEOTIDE SEQUENCE [LARGE SCALE GENOMIC DNA]</scope>
    <source>
        <strain evidence="1 2">IPO3737</strain>
    </source>
</reference>
<dbReference type="SUPFAM" id="SSF54593">
    <property type="entry name" value="Glyoxalase/Bleomycin resistance protein/Dihydroxybiphenyl dioxygenase"/>
    <property type="match status" value="1"/>
</dbReference>
<dbReference type="Proteomes" id="UP000520592">
    <property type="component" value="Unassembled WGS sequence"/>
</dbReference>
<accession>A0A7Y7YJF9</accession>
<protein>
    <submittedName>
        <fullName evidence="1">VOC family protein</fullName>
    </submittedName>
</protein>
<gene>
    <name evidence="1" type="ORF">HX876_35495</name>
</gene>
<dbReference type="EMBL" id="JACAQD010000227">
    <property type="protein sequence ID" value="NWC37646.1"/>
    <property type="molecule type" value="Genomic_DNA"/>
</dbReference>
<dbReference type="Gene3D" id="3.30.720.110">
    <property type="match status" value="1"/>
</dbReference>
<organism evidence="1 2">
    <name type="scientific">Pseudomonas gingeri</name>
    <dbReference type="NCBI Taxonomy" id="117681"/>
    <lineage>
        <taxon>Bacteria</taxon>
        <taxon>Pseudomonadati</taxon>
        <taxon>Pseudomonadota</taxon>
        <taxon>Gammaproteobacteria</taxon>
        <taxon>Pseudomonadales</taxon>
        <taxon>Pseudomonadaceae</taxon>
        <taxon>Pseudomonas</taxon>
    </lineage>
</organism>
<comment type="caution">
    <text evidence="1">The sequence shown here is derived from an EMBL/GenBank/DDBJ whole genome shotgun (WGS) entry which is preliminary data.</text>
</comment>
<proteinExistence type="predicted"/>
<name>A0A7Y7YJF9_9PSED</name>
<evidence type="ECO:0000313" key="2">
    <source>
        <dbReference type="Proteomes" id="UP000520592"/>
    </source>
</evidence>